<keyword evidence="6 7" id="KW-0472">Membrane</keyword>
<organism evidence="9 10">
    <name type="scientific">Phomopsis amygdali</name>
    <name type="common">Fusicoccum amygdali</name>
    <dbReference type="NCBI Taxonomy" id="1214568"/>
    <lineage>
        <taxon>Eukaryota</taxon>
        <taxon>Fungi</taxon>
        <taxon>Dikarya</taxon>
        <taxon>Ascomycota</taxon>
        <taxon>Pezizomycotina</taxon>
        <taxon>Sordariomycetes</taxon>
        <taxon>Sordariomycetidae</taxon>
        <taxon>Diaporthales</taxon>
        <taxon>Diaporthaceae</taxon>
        <taxon>Diaporthe</taxon>
    </lineage>
</organism>
<evidence type="ECO:0000256" key="3">
    <source>
        <dbReference type="ARBA" id="ARBA00022692"/>
    </source>
</evidence>
<evidence type="ECO:0000256" key="1">
    <source>
        <dbReference type="ARBA" id="ARBA00004141"/>
    </source>
</evidence>
<evidence type="ECO:0000259" key="8">
    <source>
        <dbReference type="Pfam" id="PF00324"/>
    </source>
</evidence>
<comment type="subcellular location">
    <subcellularLocation>
        <location evidence="1">Membrane</location>
        <topology evidence="1">Multi-pass membrane protein</topology>
    </subcellularLocation>
</comment>
<evidence type="ECO:0000256" key="2">
    <source>
        <dbReference type="ARBA" id="ARBA00022448"/>
    </source>
</evidence>
<sequence length="557" mass="61770">MASDKDIPSTRSDEKASLGPYDEAVGVVEVRGNKDALQRHLSNRQIQMIAIGGSIGTALFVSIGNGLMDGGPGSLLIAFALYSALLGLVNNCMAEMAVYMPISGSFIRFAGKWVDEAFGFMTGWNFFLYEATMIPFEISAINLVLTFWRDDIPVAAVCAACIVLYALINIFAVKFYGEAEFWLSSGKFLLIIIVFCFTFVTMCGGNPQHDAFGFRYWANPGSFAEHIHTGSLGRFQGFLGALWSAAFTIVGPEYLAMVAGEAQRPRTYLKQAFKTVYWRFGLFFIGGALCVGIILPYNDPTLNAGDGAGTAAASPYVIAMRNMQVSVLPHLVNALLVTSIFSAGNAYVYCSMRSLYGLALEGQAPRFLAKCTRSGIPVWCFAVTMIFPFLSFLAVSNGTAQAVQWLANLTEAAQIIDYIVMCLTYIYFYRALKVQGVDRNTLPYTGWFQPYSAWIGLVGEIFVVFCYGYETFLPGNWDVGTFFSYYLMVFVAVITYTAWKIIKRTKVVRPEEADLVWDKPVIDAYEDALKTKPEGFWNEVLQLIRLKKKKNEPVVDE</sequence>
<evidence type="ECO:0000313" key="10">
    <source>
        <dbReference type="Proteomes" id="UP001265746"/>
    </source>
</evidence>
<feature type="domain" description="Amino acid permease/ SLC12A" evidence="8">
    <location>
        <begin position="46"/>
        <end position="507"/>
    </location>
</feature>
<keyword evidence="2" id="KW-0813">Transport</keyword>
<feature type="transmembrane region" description="Helical" evidence="7">
    <location>
        <begin position="235"/>
        <end position="255"/>
    </location>
</feature>
<keyword evidence="5 7" id="KW-1133">Transmembrane helix</keyword>
<feature type="transmembrane region" description="Helical" evidence="7">
    <location>
        <begin position="482"/>
        <end position="499"/>
    </location>
</feature>
<dbReference type="InterPro" id="IPR050524">
    <property type="entry name" value="APC_YAT"/>
</dbReference>
<dbReference type="EMBL" id="JAUJFL010000003">
    <property type="protein sequence ID" value="KAK2608126.1"/>
    <property type="molecule type" value="Genomic_DNA"/>
</dbReference>
<accession>A0AAD9SJU0</accession>
<feature type="transmembrane region" description="Helical" evidence="7">
    <location>
        <begin position="48"/>
        <end position="68"/>
    </location>
</feature>
<evidence type="ECO:0000256" key="4">
    <source>
        <dbReference type="ARBA" id="ARBA00022970"/>
    </source>
</evidence>
<dbReference type="FunFam" id="1.20.1740.10:FF:000006">
    <property type="entry name" value="General amino acid permease"/>
    <property type="match status" value="1"/>
</dbReference>
<gene>
    <name evidence="9" type="ORF">N8I77_006759</name>
</gene>
<evidence type="ECO:0000313" key="9">
    <source>
        <dbReference type="EMBL" id="KAK2608126.1"/>
    </source>
</evidence>
<protein>
    <recommendedName>
        <fullName evidence="8">Amino acid permease/ SLC12A domain-containing protein</fullName>
    </recommendedName>
</protein>
<feature type="transmembrane region" description="Helical" evidence="7">
    <location>
        <begin position="126"/>
        <end position="148"/>
    </location>
</feature>
<dbReference type="GO" id="GO:0016020">
    <property type="term" value="C:membrane"/>
    <property type="evidence" value="ECO:0007669"/>
    <property type="project" value="UniProtKB-SubCell"/>
</dbReference>
<keyword evidence="4" id="KW-0029">Amino-acid transport</keyword>
<dbReference type="Proteomes" id="UP001265746">
    <property type="component" value="Unassembled WGS sequence"/>
</dbReference>
<feature type="transmembrane region" description="Helical" evidence="7">
    <location>
        <begin position="453"/>
        <end position="470"/>
    </location>
</feature>
<feature type="transmembrane region" description="Helical" evidence="7">
    <location>
        <begin position="74"/>
        <end position="93"/>
    </location>
</feature>
<dbReference type="Pfam" id="PF00324">
    <property type="entry name" value="AA_permease"/>
    <property type="match status" value="1"/>
</dbReference>
<keyword evidence="3 7" id="KW-0812">Transmembrane</keyword>
<dbReference type="PIRSF" id="PIRSF006060">
    <property type="entry name" value="AA_transporter"/>
    <property type="match status" value="1"/>
</dbReference>
<evidence type="ECO:0000256" key="7">
    <source>
        <dbReference type="SAM" id="Phobius"/>
    </source>
</evidence>
<dbReference type="Gene3D" id="1.20.1740.10">
    <property type="entry name" value="Amino acid/polyamine transporter I"/>
    <property type="match status" value="1"/>
</dbReference>
<evidence type="ECO:0000256" key="6">
    <source>
        <dbReference type="ARBA" id="ARBA00023136"/>
    </source>
</evidence>
<dbReference type="AlphaFoldDB" id="A0AAD9SJU0"/>
<evidence type="ECO:0000256" key="5">
    <source>
        <dbReference type="ARBA" id="ARBA00022989"/>
    </source>
</evidence>
<keyword evidence="10" id="KW-1185">Reference proteome</keyword>
<name>A0AAD9SJU0_PHOAM</name>
<reference evidence="9" key="1">
    <citation type="submission" date="2023-06" db="EMBL/GenBank/DDBJ databases">
        <authorList>
            <person name="Noh H."/>
        </authorList>
    </citation>
    <scope>NUCLEOTIDE SEQUENCE</scope>
    <source>
        <strain evidence="9">DUCC20226</strain>
    </source>
</reference>
<feature type="transmembrane region" description="Helical" evidence="7">
    <location>
        <begin position="376"/>
        <end position="395"/>
    </location>
</feature>
<proteinExistence type="predicted"/>
<feature type="transmembrane region" description="Helical" evidence="7">
    <location>
        <begin position="154"/>
        <end position="176"/>
    </location>
</feature>
<dbReference type="PANTHER" id="PTHR43341">
    <property type="entry name" value="AMINO ACID PERMEASE"/>
    <property type="match status" value="1"/>
</dbReference>
<feature type="transmembrane region" description="Helical" evidence="7">
    <location>
        <begin position="276"/>
        <end position="297"/>
    </location>
</feature>
<comment type="caution">
    <text evidence="9">The sequence shown here is derived from an EMBL/GenBank/DDBJ whole genome shotgun (WGS) entry which is preliminary data.</text>
</comment>
<feature type="transmembrane region" description="Helical" evidence="7">
    <location>
        <begin position="415"/>
        <end position="432"/>
    </location>
</feature>
<dbReference type="PANTHER" id="PTHR43341:SF6">
    <property type="entry name" value="AMINO ACID TRANSPORTER (EUROFUNG)"/>
    <property type="match status" value="1"/>
</dbReference>
<dbReference type="InterPro" id="IPR004841">
    <property type="entry name" value="AA-permease/SLC12A_dom"/>
</dbReference>
<feature type="transmembrane region" description="Helical" evidence="7">
    <location>
        <begin position="330"/>
        <end position="350"/>
    </location>
</feature>
<feature type="transmembrane region" description="Helical" evidence="7">
    <location>
        <begin position="188"/>
        <end position="207"/>
    </location>
</feature>
<dbReference type="GO" id="GO:0015171">
    <property type="term" value="F:amino acid transmembrane transporter activity"/>
    <property type="evidence" value="ECO:0007669"/>
    <property type="project" value="TreeGrafter"/>
</dbReference>